<dbReference type="STRING" id="45354.A0A1L0B940"/>
<dbReference type="CDD" id="cd03440">
    <property type="entry name" value="hot_dog"/>
    <property type="match status" value="1"/>
</dbReference>
<dbReference type="InterPro" id="IPR052061">
    <property type="entry name" value="PTE-AB_protein"/>
</dbReference>
<reference evidence="1 2" key="1">
    <citation type="submission" date="2016-10" db="EMBL/GenBank/DDBJ databases">
        <authorList>
            <person name="de Groot N.N."/>
        </authorList>
    </citation>
    <scope>NUCLEOTIDE SEQUENCE [LARGE SCALE GENOMIC DNA]</scope>
    <source>
        <strain evidence="1 2">CBS 141442</strain>
    </source>
</reference>
<dbReference type="Gene3D" id="3.10.129.10">
    <property type="entry name" value="Hotdog Thioesterase"/>
    <property type="match status" value="1"/>
</dbReference>
<protein>
    <submittedName>
        <fullName evidence="1">CIC11C00000004326</fullName>
    </submittedName>
</protein>
<name>A0A1L0B940_9ASCO</name>
<dbReference type="Proteomes" id="UP000182334">
    <property type="component" value="Chromosome I"/>
</dbReference>
<keyword evidence="2" id="KW-1185">Reference proteome</keyword>
<gene>
    <name evidence="1" type="ORF">SAMEA4029010_CIC11G00000004326</name>
</gene>
<sequence length="288" mass="32703">MLFIHTRTVALGPFHRAYATRLSYNAPIVAKRAYSRTFFSWKAALTFFAAGSYLAYTESLFEIYSDYTSTDTEGELLPIQLDFKLRSLPLYQSMMHSPASKNWVRLSSWENLDRNVFDGQDRNVKVTNQEEYKIPSLANHTLAKPGGILVKPLIFHNIETDETVTIVHMGYKLCGYPFIIHGGILATLLNETFKRNASLSNATTSSLKDDFKVESLSINYKRPLFANQFFIVKTKVDKSDKSTKEIKLHSVIESEKGKVLVDSFATLKNTGRETKKANETQASKWAIF</sequence>
<accession>A0A1L0B940</accession>
<evidence type="ECO:0000313" key="1">
    <source>
        <dbReference type="EMBL" id="SGZ47562.1"/>
    </source>
</evidence>
<dbReference type="EMBL" id="LT635756">
    <property type="protein sequence ID" value="SGZ47562.1"/>
    <property type="molecule type" value="Genomic_DNA"/>
</dbReference>
<organism evidence="1 2">
    <name type="scientific">Sungouiella intermedia</name>
    <dbReference type="NCBI Taxonomy" id="45354"/>
    <lineage>
        <taxon>Eukaryota</taxon>
        <taxon>Fungi</taxon>
        <taxon>Dikarya</taxon>
        <taxon>Ascomycota</taxon>
        <taxon>Saccharomycotina</taxon>
        <taxon>Pichiomycetes</taxon>
        <taxon>Metschnikowiaceae</taxon>
        <taxon>Sungouiella</taxon>
    </lineage>
</organism>
<dbReference type="AlphaFoldDB" id="A0A1L0B940"/>
<dbReference type="PANTHER" id="PTHR47260">
    <property type="entry name" value="UPF0644 PROTEIN PB2B4.06"/>
    <property type="match status" value="1"/>
</dbReference>
<proteinExistence type="predicted"/>
<evidence type="ECO:0000313" key="2">
    <source>
        <dbReference type="Proteomes" id="UP000182334"/>
    </source>
</evidence>
<dbReference type="InterPro" id="IPR029069">
    <property type="entry name" value="HotDog_dom_sf"/>
</dbReference>
<dbReference type="PANTHER" id="PTHR47260:SF1">
    <property type="entry name" value="UPF0644 PROTEIN PB2B4.06"/>
    <property type="match status" value="1"/>
</dbReference>
<dbReference type="OrthoDB" id="506431at2759"/>
<dbReference type="SUPFAM" id="SSF54637">
    <property type="entry name" value="Thioesterase/thiol ester dehydrase-isomerase"/>
    <property type="match status" value="1"/>
</dbReference>